<dbReference type="Pfam" id="PF02237">
    <property type="entry name" value="BPL_C"/>
    <property type="match status" value="1"/>
</dbReference>
<proteinExistence type="inferred from homology"/>
<dbReference type="Gene3D" id="3.30.930.10">
    <property type="entry name" value="Bira Bifunctional Protein, Domain 2"/>
    <property type="match status" value="1"/>
</dbReference>
<dbReference type="InterPro" id="IPR030855">
    <property type="entry name" value="Bifunct_BirA"/>
</dbReference>
<feature type="binding site" evidence="5">
    <location>
        <position position="197"/>
    </location>
    <ligand>
        <name>biotin</name>
        <dbReference type="ChEBI" id="CHEBI:57586"/>
    </ligand>
</feature>
<name>A0A1C4BZF6_BACTU</name>
<evidence type="ECO:0000313" key="8">
    <source>
        <dbReference type="Proteomes" id="UP000195991"/>
    </source>
</evidence>
<keyword evidence="5" id="KW-0805">Transcription regulation</keyword>
<evidence type="ECO:0000256" key="1">
    <source>
        <dbReference type="ARBA" id="ARBA00022598"/>
    </source>
</evidence>
<keyword evidence="3 5" id="KW-0067">ATP-binding</keyword>
<dbReference type="SUPFAM" id="SSF46785">
    <property type="entry name" value="Winged helix' DNA-binding domain"/>
    <property type="match status" value="1"/>
</dbReference>
<keyword evidence="4 5" id="KW-0092">Biotin</keyword>
<dbReference type="InterPro" id="IPR008988">
    <property type="entry name" value="Transcriptional_repressor_C"/>
</dbReference>
<dbReference type="PANTHER" id="PTHR12835:SF5">
    <property type="entry name" value="BIOTIN--PROTEIN LIGASE"/>
    <property type="match status" value="1"/>
</dbReference>
<comment type="catalytic activity">
    <reaction evidence="5">
        <text>biotin + L-lysyl-[protein] + ATP = N(6)-biotinyl-L-lysyl-[protein] + AMP + diphosphate + H(+)</text>
        <dbReference type="Rhea" id="RHEA:11756"/>
        <dbReference type="Rhea" id="RHEA-COMP:9752"/>
        <dbReference type="Rhea" id="RHEA-COMP:10505"/>
        <dbReference type="ChEBI" id="CHEBI:15378"/>
        <dbReference type="ChEBI" id="CHEBI:29969"/>
        <dbReference type="ChEBI" id="CHEBI:30616"/>
        <dbReference type="ChEBI" id="CHEBI:33019"/>
        <dbReference type="ChEBI" id="CHEBI:57586"/>
        <dbReference type="ChEBI" id="CHEBI:83144"/>
        <dbReference type="ChEBI" id="CHEBI:456215"/>
        <dbReference type="EC" id="6.3.4.15"/>
    </reaction>
</comment>
<dbReference type="Pfam" id="PF08279">
    <property type="entry name" value="HTH_11"/>
    <property type="match status" value="1"/>
</dbReference>
<evidence type="ECO:0000259" key="6">
    <source>
        <dbReference type="PROSITE" id="PS51733"/>
    </source>
</evidence>
<evidence type="ECO:0000256" key="5">
    <source>
        <dbReference type="HAMAP-Rule" id="MF_00978"/>
    </source>
</evidence>
<keyword evidence="2 5" id="KW-0547">Nucleotide-binding</keyword>
<dbReference type="PANTHER" id="PTHR12835">
    <property type="entry name" value="BIOTIN PROTEIN LIGASE"/>
    <property type="match status" value="1"/>
</dbReference>
<dbReference type="GO" id="GO:0005737">
    <property type="term" value="C:cytoplasm"/>
    <property type="evidence" value="ECO:0007669"/>
    <property type="project" value="TreeGrafter"/>
</dbReference>
<dbReference type="PROSITE" id="PS51733">
    <property type="entry name" value="BPL_LPL_CATALYTIC"/>
    <property type="match status" value="1"/>
</dbReference>
<dbReference type="EMBL" id="FMBI01000026">
    <property type="protein sequence ID" value="SCC12200.1"/>
    <property type="molecule type" value="Genomic_DNA"/>
</dbReference>
<dbReference type="HAMAP" id="MF_00978">
    <property type="entry name" value="Bifunct_BirA"/>
    <property type="match status" value="1"/>
</dbReference>
<comment type="caution">
    <text evidence="5">Lacks conserved residue(s) required for the propagation of feature annotation.</text>
</comment>
<dbReference type="NCBIfam" id="TIGR00121">
    <property type="entry name" value="birA_ligase"/>
    <property type="match status" value="1"/>
</dbReference>
<dbReference type="GO" id="GO:0004077">
    <property type="term" value="F:biotin--[biotin carboxyl-carrier protein] ligase activity"/>
    <property type="evidence" value="ECO:0007669"/>
    <property type="project" value="UniProtKB-UniRule"/>
</dbReference>
<dbReference type="Gene3D" id="2.30.30.100">
    <property type="match status" value="1"/>
</dbReference>
<dbReference type="InterPro" id="IPR013196">
    <property type="entry name" value="HTH_11"/>
</dbReference>
<dbReference type="GO" id="GO:0009249">
    <property type="term" value="P:protein lipoylation"/>
    <property type="evidence" value="ECO:0007669"/>
    <property type="project" value="UniProtKB-ARBA"/>
</dbReference>
<dbReference type="Pfam" id="PF03099">
    <property type="entry name" value="BPL_LplA_LipB"/>
    <property type="match status" value="1"/>
</dbReference>
<dbReference type="InterPro" id="IPR004408">
    <property type="entry name" value="Biotin_CoA_COase_ligase"/>
</dbReference>
<evidence type="ECO:0000313" key="7">
    <source>
        <dbReference type="EMBL" id="SCC12200.1"/>
    </source>
</evidence>
<dbReference type="AlphaFoldDB" id="A0A1C4BZF6"/>
<keyword evidence="5" id="KW-0804">Transcription</keyword>
<evidence type="ECO:0000256" key="4">
    <source>
        <dbReference type="ARBA" id="ARBA00023267"/>
    </source>
</evidence>
<protein>
    <recommendedName>
        <fullName evidence="5">Bifunctional ligase/repressor BirA</fullName>
    </recommendedName>
    <alternativeName>
        <fullName evidence="5">Biotin--[acetyl-CoA-carboxylase] ligase</fullName>
        <ecNumber evidence="5">6.3.4.15</ecNumber>
    </alternativeName>
    <alternativeName>
        <fullName evidence="5">Biotin--protein ligase</fullName>
    </alternativeName>
    <alternativeName>
        <fullName evidence="5">Biotin-[acetyl-CoA carboxylase] synthetase</fullName>
    </alternativeName>
</protein>
<feature type="binding site" evidence="5">
    <location>
        <begin position="130"/>
        <end position="132"/>
    </location>
    <ligand>
        <name>biotin</name>
        <dbReference type="ChEBI" id="CHEBI:57586"/>
    </ligand>
</feature>
<keyword evidence="5" id="KW-0678">Repressor</keyword>
<dbReference type="SUPFAM" id="SSF50037">
    <property type="entry name" value="C-terminal domain of transcriptional repressors"/>
    <property type="match status" value="1"/>
</dbReference>
<feature type="DNA-binding region" description="H-T-H motif" evidence="5">
    <location>
        <begin position="31"/>
        <end position="50"/>
    </location>
</feature>
<dbReference type="Gene3D" id="1.10.10.10">
    <property type="entry name" value="Winged helix-like DNA-binding domain superfamily/Winged helix DNA-binding domain"/>
    <property type="match status" value="1"/>
</dbReference>
<dbReference type="InterPro" id="IPR045864">
    <property type="entry name" value="aa-tRNA-synth_II/BPL/LPL"/>
</dbReference>
<dbReference type="InterPro" id="IPR036388">
    <property type="entry name" value="WH-like_DNA-bd_sf"/>
</dbReference>
<reference evidence="7 8" key="1">
    <citation type="submission" date="2016-08" db="EMBL/GenBank/DDBJ databases">
        <authorList>
            <person name="Seilhamer J.J."/>
        </authorList>
    </citation>
    <scope>NUCLEOTIDE SEQUENCE [LARGE SCALE GENOMIC DNA]</scope>
    <source>
        <strain evidence="7 8">IEBC_T61001</strain>
    </source>
</reference>
<comment type="function">
    <text evidence="5">Acts both as a biotin--[acetyl-CoA-carboxylase] ligase and a repressor.</text>
</comment>
<keyword evidence="5" id="KW-0238">DNA-binding</keyword>
<dbReference type="GO" id="GO:0006355">
    <property type="term" value="P:regulation of DNA-templated transcription"/>
    <property type="evidence" value="ECO:0007669"/>
    <property type="project" value="UniProtKB-UniRule"/>
</dbReference>
<feature type="binding site" evidence="5">
    <location>
        <position position="126"/>
    </location>
    <ligand>
        <name>biotin</name>
        <dbReference type="ChEBI" id="CHEBI:57586"/>
    </ligand>
</feature>
<dbReference type="EC" id="6.3.4.15" evidence="5"/>
<accession>A0A1C4BZF6</accession>
<dbReference type="CDD" id="cd16442">
    <property type="entry name" value="BPL"/>
    <property type="match status" value="1"/>
</dbReference>
<evidence type="ECO:0000256" key="3">
    <source>
        <dbReference type="ARBA" id="ARBA00022840"/>
    </source>
</evidence>
<dbReference type="InterPro" id="IPR004143">
    <property type="entry name" value="BPL_LPL_catalytic"/>
</dbReference>
<sequence length="334" mass="37055">MYKGVAARMQSTIRKQLLQVFSEADGAFVSGQTISDKLGCSRTAVWKHMEDLRNEGYELEAVRRLGYRIASKPDKVTANEIQLGLQTKHIGRTVYFEESIESTQHIAAKLAYEGAEEGTIVVAEEQTAGRGRLSRKWHSPKGTGIWMSIILRPSIPVHHAPQLTLLAAVSVAQAIEKCTGVNVGIKWPNDILIQGKKAVGILTEMQADPDKINAVIMGIGINANQKQEHFDEEIQHIATSLAIESGKPIVRAELMQQIFLQLEKLYEEYLQNGFSVIKILWESYAVSIGKEITARTMRETITGVAKGITEDGVLLLEDHEGKVHHIHSADIEIK</sequence>
<dbReference type="GO" id="GO:0016740">
    <property type="term" value="F:transferase activity"/>
    <property type="evidence" value="ECO:0007669"/>
    <property type="project" value="UniProtKB-ARBA"/>
</dbReference>
<gene>
    <name evidence="5" type="primary">birA</name>
    <name evidence="7" type="ORF">BTT61001_01514</name>
</gene>
<dbReference type="FunFam" id="3.30.930.10:FF:000102">
    <property type="entry name" value="Bifunctional ligase/repressor BirA"/>
    <property type="match status" value="1"/>
</dbReference>
<comment type="similarity">
    <text evidence="5">Belongs to the biotin--protein ligase family.</text>
</comment>
<evidence type="ECO:0000256" key="2">
    <source>
        <dbReference type="ARBA" id="ARBA00022741"/>
    </source>
</evidence>
<organism evidence="7 8">
    <name type="scientific">Bacillus thuringiensis</name>
    <dbReference type="NCBI Taxonomy" id="1428"/>
    <lineage>
        <taxon>Bacteria</taxon>
        <taxon>Bacillati</taxon>
        <taxon>Bacillota</taxon>
        <taxon>Bacilli</taxon>
        <taxon>Bacillales</taxon>
        <taxon>Bacillaceae</taxon>
        <taxon>Bacillus</taxon>
        <taxon>Bacillus cereus group</taxon>
    </lineage>
</organism>
<keyword evidence="1 5" id="KW-0436">Ligase</keyword>
<dbReference type="InterPro" id="IPR036390">
    <property type="entry name" value="WH_DNA-bd_sf"/>
</dbReference>
<dbReference type="GO" id="GO:0003677">
    <property type="term" value="F:DNA binding"/>
    <property type="evidence" value="ECO:0007669"/>
    <property type="project" value="UniProtKB-UniRule"/>
</dbReference>
<dbReference type="GO" id="GO:0005524">
    <property type="term" value="F:ATP binding"/>
    <property type="evidence" value="ECO:0007669"/>
    <property type="project" value="UniProtKB-UniRule"/>
</dbReference>
<feature type="domain" description="BPL/LPL catalytic" evidence="6">
    <location>
        <begin position="79"/>
        <end position="270"/>
    </location>
</feature>
<dbReference type="Proteomes" id="UP000195991">
    <property type="component" value="Unassembled WGS sequence"/>
</dbReference>
<dbReference type="InterPro" id="IPR003142">
    <property type="entry name" value="BPL_C"/>
</dbReference>
<dbReference type="SUPFAM" id="SSF55681">
    <property type="entry name" value="Class II aaRS and biotin synthetases"/>
    <property type="match status" value="1"/>
</dbReference>